<feature type="region of interest" description="Disordered" evidence="8">
    <location>
        <begin position="636"/>
        <end position="684"/>
    </location>
</feature>
<sequence>MSYWYRFIKPNLSIYRQHRQASVLKRLVSNKEDKIWNAAIWQEEGEIKKLLEEFEEIFYLDSEAGIRHDMLGVEGGVQRGVEGYVKPDIARAVAKDYDLSDRKYTDTLQNISSLDRIESHMKDIRDQLANTSRQPTQKEIRQFQRFFDGDEGVFSILWVCIYRNHASDVDYLLGNTNIDLRTQNGFFQRTVLHGAVSIRNQRFVDSILETNSSASPLGCIEVGNIYSETPLHTLITIYVKCKPQENPEESHMVLGMVKSLLEHGANVDALNYAFQTPLHLLVGSSNYDLDIIPLLQEFLLNGAEVNSKDIFGRSPLHLACEKQDHQAILLLVKEGADLEALDSDGRTPRAYLETSDHNGTFSRDLEILARTGFSTHEKPFKLPPRDGKISKRQMQICKKSPVYCRFQRNTKFTDKENHLFWNWVGTDQYVSDVLYLNSSRRGVTFLDDCEIKAASVWEDIQSQLEIMPVSRRGATHEDTQVDDDTWRWVNFPATNDFILDHVDELTSPGAKRAIWEFFQDNIKVRDAKESRSRIRAAHAKKMGNHGPNAHSEDSSIMSQAGSMVSIVIPFLDIEATASHLQHTTCGEDAYFPLTRIGGVQMPQTLDQTFNNTEGLTGLRSKENQVIYRWSEKQAAARRDKISEKHEPLEAPRTSSGSRFKYWPRNRLREGPDPRTASSDYVGDIFKGEGTGNATRMRSIQQEVRPRWLMVRQLWLWKLHDGTILTAIPSRENMCMADDLLETIRHSELNEVSTADDLMKHIVQQTVTFTERFRLAGLGEHILDIFENELASEMDREAGFFNSFTRKDWNSEYVNKAISEAAGCTWRVKDIRGELRLVDKVFTQQLDVLKEFATVIATDKGMSFDKQEAALVRESGLVALRERIKRIDEDAATTIDGLSNITQAMLAQASLKEAESARLMNFIILPFTVVTVVFTPLSFMTSLFAVNSDGFPHNDEGELRIPSNWLRTKMIIGEFGTLIPLLIIVVSISYLRTGTRRTPKEQPRH</sequence>
<evidence type="ECO:0000313" key="11">
    <source>
        <dbReference type="Proteomes" id="UP000245910"/>
    </source>
</evidence>
<feature type="repeat" description="ANK" evidence="7">
    <location>
        <begin position="273"/>
        <end position="310"/>
    </location>
</feature>
<dbReference type="GO" id="GO:0046873">
    <property type="term" value="F:metal ion transmembrane transporter activity"/>
    <property type="evidence" value="ECO:0007669"/>
    <property type="project" value="InterPro"/>
</dbReference>
<reference evidence="11" key="1">
    <citation type="submission" date="2014-10" db="EMBL/GenBank/DDBJ databases">
        <authorList>
            <person name="King R."/>
        </authorList>
    </citation>
    <scope>NUCLEOTIDE SEQUENCE [LARGE SCALE GENOMIC DNA]</scope>
    <source>
        <strain evidence="11">A3/5</strain>
    </source>
</reference>
<feature type="transmembrane region" description="Helical" evidence="9">
    <location>
        <begin position="969"/>
        <end position="990"/>
    </location>
</feature>
<evidence type="ECO:0000256" key="3">
    <source>
        <dbReference type="ARBA" id="ARBA00022737"/>
    </source>
</evidence>
<evidence type="ECO:0000256" key="4">
    <source>
        <dbReference type="ARBA" id="ARBA00022989"/>
    </source>
</evidence>
<dbReference type="Pfam" id="PF12796">
    <property type="entry name" value="Ank_2"/>
    <property type="match status" value="1"/>
</dbReference>
<proteinExistence type="predicted"/>
<comment type="subcellular location">
    <subcellularLocation>
        <location evidence="1">Membrane</location>
        <topology evidence="1">Multi-pass membrane protein</topology>
    </subcellularLocation>
</comment>
<evidence type="ECO:0000256" key="6">
    <source>
        <dbReference type="ARBA" id="ARBA00023136"/>
    </source>
</evidence>
<keyword evidence="2 9" id="KW-0812">Transmembrane</keyword>
<evidence type="ECO:0000256" key="7">
    <source>
        <dbReference type="PROSITE-ProRule" id="PRU00023"/>
    </source>
</evidence>
<evidence type="ECO:0000313" key="10">
    <source>
        <dbReference type="EMBL" id="CEI63683.1"/>
    </source>
</evidence>
<dbReference type="SUPFAM" id="SSF48403">
    <property type="entry name" value="Ankyrin repeat"/>
    <property type="match status" value="1"/>
</dbReference>
<keyword evidence="6 9" id="KW-0472">Membrane</keyword>
<keyword evidence="4 9" id="KW-1133">Transmembrane helix</keyword>
<feature type="transmembrane region" description="Helical" evidence="9">
    <location>
        <begin position="921"/>
        <end position="945"/>
    </location>
</feature>
<evidence type="ECO:0000256" key="5">
    <source>
        <dbReference type="ARBA" id="ARBA00023043"/>
    </source>
</evidence>
<evidence type="ECO:0000256" key="9">
    <source>
        <dbReference type="SAM" id="Phobius"/>
    </source>
</evidence>
<dbReference type="SUPFAM" id="SSF144083">
    <property type="entry name" value="Magnesium transport protein CorA, transmembrane region"/>
    <property type="match status" value="1"/>
</dbReference>
<evidence type="ECO:0000256" key="2">
    <source>
        <dbReference type="ARBA" id="ARBA00022692"/>
    </source>
</evidence>
<organism evidence="10 11">
    <name type="scientific">Fusarium venenatum</name>
    <dbReference type="NCBI Taxonomy" id="56646"/>
    <lineage>
        <taxon>Eukaryota</taxon>
        <taxon>Fungi</taxon>
        <taxon>Dikarya</taxon>
        <taxon>Ascomycota</taxon>
        <taxon>Pezizomycotina</taxon>
        <taxon>Sordariomycetes</taxon>
        <taxon>Hypocreomycetidae</taxon>
        <taxon>Hypocreales</taxon>
        <taxon>Nectriaceae</taxon>
        <taxon>Fusarium</taxon>
    </lineage>
</organism>
<accession>A0A2L2T7A1</accession>
<keyword evidence="5 7" id="KW-0040">ANK repeat</keyword>
<dbReference type="AlphaFoldDB" id="A0A2L2T7A1"/>
<feature type="repeat" description="ANK" evidence="7">
    <location>
        <begin position="311"/>
        <end position="343"/>
    </location>
</feature>
<dbReference type="PROSITE" id="PS50297">
    <property type="entry name" value="ANK_REP_REGION"/>
    <property type="match status" value="1"/>
</dbReference>
<dbReference type="PROSITE" id="PS50088">
    <property type="entry name" value="ANK_REPEAT"/>
    <property type="match status" value="2"/>
</dbReference>
<dbReference type="Gene3D" id="1.20.58.340">
    <property type="entry name" value="Magnesium transport protein CorA, transmembrane region"/>
    <property type="match status" value="1"/>
</dbReference>
<feature type="compositionally biased region" description="Basic and acidic residues" evidence="8">
    <location>
        <begin position="636"/>
        <end position="649"/>
    </location>
</feature>
<dbReference type="EMBL" id="LN649229">
    <property type="protein sequence ID" value="CEI63683.1"/>
    <property type="molecule type" value="Genomic_DNA"/>
</dbReference>
<dbReference type="STRING" id="56646.A0A2L2T7A1"/>
<dbReference type="SMART" id="SM00248">
    <property type="entry name" value="ANK"/>
    <property type="match status" value="3"/>
</dbReference>
<dbReference type="Gene3D" id="1.25.40.20">
    <property type="entry name" value="Ankyrin repeat-containing domain"/>
    <property type="match status" value="1"/>
</dbReference>
<dbReference type="PANTHER" id="PTHR24198">
    <property type="entry name" value="ANKYRIN REPEAT AND PROTEIN KINASE DOMAIN-CONTAINING PROTEIN"/>
    <property type="match status" value="1"/>
</dbReference>
<protein>
    <submittedName>
        <fullName evidence="10">Uncharacterized protein</fullName>
    </submittedName>
</protein>
<dbReference type="InterPro" id="IPR045863">
    <property type="entry name" value="CorA_TM1_TM2"/>
</dbReference>
<dbReference type="Proteomes" id="UP000245910">
    <property type="component" value="Chromosome I"/>
</dbReference>
<dbReference type="InterPro" id="IPR036770">
    <property type="entry name" value="Ankyrin_rpt-contain_sf"/>
</dbReference>
<evidence type="ECO:0000256" key="1">
    <source>
        <dbReference type="ARBA" id="ARBA00004141"/>
    </source>
</evidence>
<name>A0A2L2T7A1_9HYPO</name>
<dbReference type="InterPro" id="IPR002523">
    <property type="entry name" value="MgTranspt_CorA/ZnTranspt_ZntB"/>
</dbReference>
<dbReference type="PANTHER" id="PTHR24198:SF165">
    <property type="entry name" value="ANKYRIN REPEAT-CONTAINING PROTEIN-RELATED"/>
    <property type="match status" value="1"/>
</dbReference>
<dbReference type="GO" id="GO:0016020">
    <property type="term" value="C:membrane"/>
    <property type="evidence" value="ECO:0007669"/>
    <property type="project" value="UniProtKB-SubCell"/>
</dbReference>
<dbReference type="InterPro" id="IPR002110">
    <property type="entry name" value="Ankyrin_rpt"/>
</dbReference>
<evidence type="ECO:0000256" key="8">
    <source>
        <dbReference type="SAM" id="MobiDB-lite"/>
    </source>
</evidence>
<keyword evidence="3" id="KW-0677">Repeat</keyword>
<dbReference type="Pfam" id="PF01544">
    <property type="entry name" value="CorA"/>
    <property type="match status" value="1"/>
</dbReference>
<keyword evidence="11" id="KW-1185">Reference proteome</keyword>